<dbReference type="CDD" id="cd02165">
    <property type="entry name" value="NMNAT"/>
    <property type="match status" value="1"/>
</dbReference>
<dbReference type="EMBL" id="OANU01000023">
    <property type="protein sequence ID" value="SNX48286.1"/>
    <property type="molecule type" value="Genomic_DNA"/>
</dbReference>
<comment type="similarity">
    <text evidence="3">Belongs to the NadD family.</text>
</comment>
<dbReference type="Proteomes" id="UP000219336">
    <property type="component" value="Unassembled WGS sequence"/>
</dbReference>
<comment type="function">
    <text evidence="1">Catalyzes the reversible adenylation of nicotinate mononucleotide (NaMN) to nicotinic acid adenine dinucleotide (NaAD).</text>
</comment>
<name>A0A240EI83_9VIBR</name>
<keyword evidence="9" id="KW-0067">ATP-binding</keyword>
<dbReference type="AlphaFoldDB" id="A0A240EI83"/>
<dbReference type="SUPFAM" id="SSF52374">
    <property type="entry name" value="Nucleotidylyl transferase"/>
    <property type="match status" value="1"/>
</dbReference>
<dbReference type="NCBIfam" id="NF006479">
    <property type="entry name" value="PRK08887.1"/>
    <property type="match status" value="1"/>
</dbReference>
<dbReference type="EC" id="2.7.7.18" evidence="4"/>
<keyword evidence="7 16" id="KW-0548">Nucleotidyltransferase</keyword>
<dbReference type="InterPro" id="IPR005248">
    <property type="entry name" value="NadD/NMNAT"/>
</dbReference>
<dbReference type="PANTHER" id="PTHR39321">
    <property type="entry name" value="NICOTINATE-NUCLEOTIDE ADENYLYLTRANSFERASE-RELATED"/>
    <property type="match status" value="1"/>
</dbReference>
<evidence type="ECO:0000256" key="8">
    <source>
        <dbReference type="ARBA" id="ARBA00022741"/>
    </source>
</evidence>
<evidence type="ECO:0000256" key="9">
    <source>
        <dbReference type="ARBA" id="ARBA00022840"/>
    </source>
</evidence>
<keyword evidence="10" id="KW-0520">NAD</keyword>
<dbReference type="PANTHER" id="PTHR39321:SF3">
    <property type="entry name" value="PHOSPHOPANTETHEINE ADENYLYLTRANSFERASE"/>
    <property type="match status" value="1"/>
</dbReference>
<proteinExistence type="inferred from homology"/>
<evidence type="ECO:0000256" key="3">
    <source>
        <dbReference type="ARBA" id="ARBA00009014"/>
    </source>
</evidence>
<evidence type="ECO:0000256" key="2">
    <source>
        <dbReference type="ARBA" id="ARBA00005019"/>
    </source>
</evidence>
<evidence type="ECO:0000256" key="6">
    <source>
        <dbReference type="ARBA" id="ARBA00022679"/>
    </source>
</evidence>
<evidence type="ECO:0000256" key="4">
    <source>
        <dbReference type="ARBA" id="ARBA00012389"/>
    </source>
</evidence>
<evidence type="ECO:0000256" key="13">
    <source>
        <dbReference type="ARBA" id="ARBA00033353"/>
    </source>
</evidence>
<reference evidence="17" key="1">
    <citation type="submission" date="2016-06" db="EMBL/GenBank/DDBJ databases">
        <authorList>
            <person name="Rodrigo-Torres L."/>
            <person name="Arahal R.D."/>
            <person name="Lucena T."/>
        </authorList>
    </citation>
    <scope>NUCLEOTIDE SEQUENCE [LARGE SCALE GENOMIC DNA]</scope>
    <source>
        <strain evidence="17">CECT8203</strain>
    </source>
</reference>
<accession>A0A240EI83</accession>
<evidence type="ECO:0000259" key="15">
    <source>
        <dbReference type="Pfam" id="PF01467"/>
    </source>
</evidence>
<feature type="domain" description="Cytidyltransferase-like" evidence="15">
    <location>
        <begin position="32"/>
        <end position="169"/>
    </location>
</feature>
<evidence type="ECO:0000256" key="14">
    <source>
        <dbReference type="ARBA" id="ARBA00048721"/>
    </source>
</evidence>
<evidence type="ECO:0000313" key="16">
    <source>
        <dbReference type="EMBL" id="SNX48286.1"/>
    </source>
</evidence>
<protein>
    <recommendedName>
        <fullName evidence="4">nicotinate-nucleotide adenylyltransferase</fullName>
        <ecNumber evidence="4">2.7.7.18</ecNumber>
    </recommendedName>
    <alternativeName>
        <fullName evidence="13">Deamido-NAD(+) diphosphorylase</fullName>
    </alternativeName>
    <alternativeName>
        <fullName evidence="12">Deamido-NAD(+) pyrophosphorylase</fullName>
    </alternativeName>
    <alternativeName>
        <fullName evidence="11">Nicotinate mononucleotide adenylyltransferase</fullName>
    </alternativeName>
</protein>
<dbReference type="Gene3D" id="3.40.50.620">
    <property type="entry name" value="HUPs"/>
    <property type="match status" value="1"/>
</dbReference>
<dbReference type="Pfam" id="PF01467">
    <property type="entry name" value="CTP_transf_like"/>
    <property type="match status" value="1"/>
</dbReference>
<dbReference type="InterPro" id="IPR014729">
    <property type="entry name" value="Rossmann-like_a/b/a_fold"/>
</dbReference>
<dbReference type="GO" id="GO:0009435">
    <property type="term" value="P:NAD+ biosynthetic process"/>
    <property type="evidence" value="ECO:0007669"/>
    <property type="project" value="UniProtKB-UniPathway"/>
</dbReference>
<keyword evidence="5" id="KW-0662">Pyridine nucleotide biosynthesis</keyword>
<gene>
    <name evidence="16" type="primary">nadD</name>
    <name evidence="16" type="ORF">VTH8203_01904</name>
</gene>
<evidence type="ECO:0000256" key="7">
    <source>
        <dbReference type="ARBA" id="ARBA00022695"/>
    </source>
</evidence>
<dbReference type="UniPathway" id="UPA00253">
    <property type="reaction ID" value="UER00332"/>
</dbReference>
<comment type="catalytic activity">
    <reaction evidence="14">
        <text>nicotinate beta-D-ribonucleotide + ATP + H(+) = deamido-NAD(+) + diphosphate</text>
        <dbReference type="Rhea" id="RHEA:22860"/>
        <dbReference type="ChEBI" id="CHEBI:15378"/>
        <dbReference type="ChEBI" id="CHEBI:30616"/>
        <dbReference type="ChEBI" id="CHEBI:33019"/>
        <dbReference type="ChEBI" id="CHEBI:57502"/>
        <dbReference type="ChEBI" id="CHEBI:58437"/>
        <dbReference type="EC" id="2.7.7.18"/>
    </reaction>
</comment>
<organism evidence="16 17">
    <name type="scientific">Vibrio thalassae</name>
    <dbReference type="NCBI Taxonomy" id="1243014"/>
    <lineage>
        <taxon>Bacteria</taxon>
        <taxon>Pseudomonadati</taxon>
        <taxon>Pseudomonadota</taxon>
        <taxon>Gammaproteobacteria</taxon>
        <taxon>Vibrionales</taxon>
        <taxon>Vibrionaceae</taxon>
        <taxon>Vibrio</taxon>
    </lineage>
</organism>
<sequence length="196" mass="22370">MIPTKIAEKKLQLGSIYAERRFIEIHMTKIAIFGSAFNPPSFGHKSVIQSLNHFDKVLLIPSISHAWGKSMLDYSIRCQLVDMFISDIGQENVERSNIEESLYEPGQSVTTFAVLEALEKRYPDAELTFVVGPDNFFSFNKFYRAQDIVERWSILACPEKVKIRSTTIRYSLSQGLNVDHLTTLSVAQHLVAHKLY</sequence>
<evidence type="ECO:0000256" key="1">
    <source>
        <dbReference type="ARBA" id="ARBA00002324"/>
    </source>
</evidence>
<keyword evidence="17" id="KW-1185">Reference proteome</keyword>
<dbReference type="GO" id="GO:0004515">
    <property type="term" value="F:nicotinate-nucleotide adenylyltransferase activity"/>
    <property type="evidence" value="ECO:0007669"/>
    <property type="project" value="UniProtKB-EC"/>
</dbReference>
<evidence type="ECO:0000256" key="10">
    <source>
        <dbReference type="ARBA" id="ARBA00023027"/>
    </source>
</evidence>
<dbReference type="InterPro" id="IPR004821">
    <property type="entry name" value="Cyt_trans-like"/>
</dbReference>
<keyword evidence="6 16" id="KW-0808">Transferase</keyword>
<evidence type="ECO:0000313" key="17">
    <source>
        <dbReference type="Proteomes" id="UP000219336"/>
    </source>
</evidence>
<dbReference type="GO" id="GO:0005524">
    <property type="term" value="F:ATP binding"/>
    <property type="evidence" value="ECO:0007669"/>
    <property type="project" value="UniProtKB-KW"/>
</dbReference>
<evidence type="ECO:0000256" key="12">
    <source>
        <dbReference type="ARBA" id="ARBA00033140"/>
    </source>
</evidence>
<comment type="pathway">
    <text evidence="2">Cofactor biosynthesis; NAD(+) biosynthesis; deamido-NAD(+) from nicotinate D-ribonucleotide: step 1/1.</text>
</comment>
<evidence type="ECO:0000256" key="5">
    <source>
        <dbReference type="ARBA" id="ARBA00022642"/>
    </source>
</evidence>
<keyword evidence="8" id="KW-0547">Nucleotide-binding</keyword>
<evidence type="ECO:0000256" key="11">
    <source>
        <dbReference type="ARBA" id="ARBA00031253"/>
    </source>
</evidence>